<dbReference type="SUPFAM" id="SSF52129">
    <property type="entry name" value="Caspase-like"/>
    <property type="match status" value="1"/>
</dbReference>
<dbReference type="PANTHER" id="PTHR47901:SF8">
    <property type="entry name" value="CASPASE-3"/>
    <property type="match status" value="1"/>
</dbReference>
<dbReference type="InterPro" id="IPR002398">
    <property type="entry name" value="Pept_C14"/>
</dbReference>
<evidence type="ECO:0000256" key="4">
    <source>
        <dbReference type="ARBA" id="ARBA00022801"/>
    </source>
</evidence>
<dbReference type="InterPro" id="IPR011029">
    <property type="entry name" value="DEATH-like_dom_sf"/>
</dbReference>
<accession>A0ABP1PHT0</accession>
<dbReference type="SUPFAM" id="SSF47986">
    <property type="entry name" value="DEATH domain"/>
    <property type="match status" value="1"/>
</dbReference>
<evidence type="ECO:0000313" key="11">
    <source>
        <dbReference type="EMBL" id="CAL7950820.1"/>
    </source>
</evidence>
<feature type="domain" description="Caspase family p10" evidence="8">
    <location>
        <begin position="329"/>
        <end position="409"/>
    </location>
</feature>
<keyword evidence="6" id="KW-0865">Zymogen</keyword>
<keyword evidence="4" id="KW-0378">Hydrolase</keyword>
<dbReference type="InterPro" id="IPR002138">
    <property type="entry name" value="Pept_C14_p10"/>
</dbReference>
<evidence type="ECO:0000256" key="2">
    <source>
        <dbReference type="ARBA" id="ARBA00022670"/>
    </source>
</evidence>
<evidence type="ECO:0000256" key="5">
    <source>
        <dbReference type="ARBA" id="ARBA00022807"/>
    </source>
</evidence>
<dbReference type="EMBL" id="CAXAJV020001300">
    <property type="protein sequence ID" value="CAL7950820.1"/>
    <property type="molecule type" value="Genomic_DNA"/>
</dbReference>
<dbReference type="Pfam" id="PF00656">
    <property type="entry name" value="Peptidase_C14"/>
    <property type="match status" value="1"/>
</dbReference>
<proteinExistence type="inferred from homology"/>
<gene>
    <name evidence="11" type="ORF">XYLVIOL_LOCUS10205</name>
</gene>
<dbReference type="InterPro" id="IPR011600">
    <property type="entry name" value="Pept_C14_caspase"/>
</dbReference>
<dbReference type="InterPro" id="IPR029030">
    <property type="entry name" value="Caspase-like_dom_sf"/>
</dbReference>
<dbReference type="PANTHER" id="PTHR47901">
    <property type="entry name" value="CASPASE RECRUITMENT DOMAIN-CONTAINING PROTEIN 18"/>
    <property type="match status" value="1"/>
</dbReference>
<keyword evidence="3" id="KW-0053">Apoptosis</keyword>
<evidence type="ECO:0000256" key="3">
    <source>
        <dbReference type="ARBA" id="ARBA00022703"/>
    </source>
</evidence>
<dbReference type="InterPro" id="IPR001315">
    <property type="entry name" value="CARD"/>
</dbReference>
<evidence type="ECO:0000259" key="9">
    <source>
        <dbReference type="PROSITE" id="PS50208"/>
    </source>
</evidence>
<dbReference type="Gene3D" id="3.40.50.1460">
    <property type="match status" value="1"/>
</dbReference>
<dbReference type="Gene3D" id="1.10.533.10">
    <property type="entry name" value="Death Domain, Fas"/>
    <property type="match status" value="1"/>
</dbReference>
<dbReference type="PIRSF" id="PIRSF038001">
    <property type="entry name" value="Caspase_ICE"/>
    <property type="match status" value="1"/>
</dbReference>
<feature type="domain" description="Caspase family p20" evidence="9">
    <location>
        <begin position="153"/>
        <end position="291"/>
    </location>
</feature>
<keyword evidence="2" id="KW-0645">Protease</keyword>
<evidence type="ECO:0000256" key="1">
    <source>
        <dbReference type="ARBA" id="ARBA00010134"/>
    </source>
</evidence>
<dbReference type="InterPro" id="IPR015917">
    <property type="entry name" value="Pept_C14A"/>
</dbReference>
<evidence type="ECO:0000256" key="7">
    <source>
        <dbReference type="RuleBase" id="RU003971"/>
    </source>
</evidence>
<sequence length="415" mass="47991">MNEKHRKIMDSCYNDVVPNINMDNLWPKLLENKVFNRDDVNVPDWEKSLKNKTTIGDIYLTIKTRGPFAFNRFLSSLRESGHDILADILEGNRIKQPKNDIETIPVINQAENEFFRNMQLSEEPLQIQIQKATRFLDGPAYTNIQKYPMRSNPRGLVLIITNIVYKGLDPRKSAVHDESNLKELFKQMGFKVICHRNLTGQGLLEKVKEFSELKELRKTDSCFIIISGHGNINTQYEVTEIKGVDHDSENKAWNYKTVLCRDILNYFTAEACPHLAGKPKIFVFQLCRGDKVQKSVKEPRHTTDISNFHSSDVMNDVRITGKETMRNYADMLVAHATLPGHVAFRDKVTGSWFIQILCEVFMKYACEIHLQDLLNMVDKRLEIQRTIREECQTLTVTSIGFNKHCYLNPGLFEET</sequence>
<organism evidence="11 12">
    <name type="scientific">Xylocopa violacea</name>
    <name type="common">Violet carpenter bee</name>
    <name type="synonym">Apis violacea</name>
    <dbReference type="NCBI Taxonomy" id="135666"/>
    <lineage>
        <taxon>Eukaryota</taxon>
        <taxon>Metazoa</taxon>
        <taxon>Ecdysozoa</taxon>
        <taxon>Arthropoda</taxon>
        <taxon>Hexapoda</taxon>
        <taxon>Insecta</taxon>
        <taxon>Pterygota</taxon>
        <taxon>Neoptera</taxon>
        <taxon>Endopterygota</taxon>
        <taxon>Hymenoptera</taxon>
        <taxon>Apocrita</taxon>
        <taxon>Aculeata</taxon>
        <taxon>Apoidea</taxon>
        <taxon>Anthophila</taxon>
        <taxon>Apidae</taxon>
        <taxon>Xylocopa</taxon>
        <taxon>Xylocopa</taxon>
    </lineage>
</organism>
<evidence type="ECO:0000313" key="12">
    <source>
        <dbReference type="Proteomes" id="UP001642520"/>
    </source>
</evidence>
<dbReference type="PROSITE" id="PS50207">
    <property type="entry name" value="CASPASE_P10"/>
    <property type="match status" value="1"/>
</dbReference>
<feature type="domain" description="CARD" evidence="10">
    <location>
        <begin position="1"/>
        <end position="92"/>
    </location>
</feature>
<comment type="caution">
    <text evidence="11">The sequence shown here is derived from an EMBL/GenBank/DDBJ whole genome shotgun (WGS) entry which is preliminary data.</text>
</comment>
<comment type="similarity">
    <text evidence="1 7">Belongs to the peptidase C14A family.</text>
</comment>
<reference evidence="11 12" key="1">
    <citation type="submission" date="2024-08" db="EMBL/GenBank/DDBJ databases">
        <authorList>
            <person name="Will J Nash"/>
            <person name="Angela Man"/>
            <person name="Seanna McTaggart"/>
            <person name="Kendall Baker"/>
            <person name="Tom Barker"/>
            <person name="Leah Catchpole"/>
            <person name="Alex Durrant"/>
            <person name="Karim Gharbi"/>
            <person name="Naomi Irish"/>
            <person name="Gemy Kaithakottil"/>
            <person name="Debby Ku"/>
            <person name="Aaliyah Providence"/>
            <person name="Felix Shaw"/>
            <person name="David Swarbreck"/>
            <person name="Chris Watkins"/>
            <person name="Ann M. McCartney"/>
            <person name="Giulio Formenti"/>
            <person name="Alice Mouton"/>
            <person name="Noel Vella"/>
            <person name="Bjorn M von Reumont"/>
            <person name="Adriana Vella"/>
            <person name="Wilfried Haerty"/>
        </authorList>
    </citation>
    <scope>NUCLEOTIDE SEQUENCE [LARGE SCALE GENOMIC DNA]</scope>
</reference>
<keyword evidence="12" id="KW-1185">Reference proteome</keyword>
<dbReference type="PRINTS" id="PR00376">
    <property type="entry name" value="IL1BCENZYME"/>
</dbReference>
<evidence type="ECO:0000259" key="8">
    <source>
        <dbReference type="PROSITE" id="PS50207"/>
    </source>
</evidence>
<dbReference type="InterPro" id="IPR001309">
    <property type="entry name" value="Pept_C14_p20"/>
</dbReference>
<dbReference type="SMART" id="SM00115">
    <property type="entry name" value="CASc"/>
    <property type="match status" value="1"/>
</dbReference>
<keyword evidence="5" id="KW-0788">Thiol protease</keyword>
<name>A0ABP1PHT0_XYLVO</name>
<evidence type="ECO:0000259" key="10">
    <source>
        <dbReference type="PROSITE" id="PS50209"/>
    </source>
</evidence>
<dbReference type="PROSITE" id="PS50208">
    <property type="entry name" value="CASPASE_P20"/>
    <property type="match status" value="1"/>
</dbReference>
<protein>
    <submittedName>
        <fullName evidence="11">Uncharacterized protein</fullName>
    </submittedName>
</protein>
<evidence type="ECO:0000256" key="6">
    <source>
        <dbReference type="ARBA" id="ARBA00023145"/>
    </source>
</evidence>
<dbReference type="Proteomes" id="UP001642520">
    <property type="component" value="Unassembled WGS sequence"/>
</dbReference>
<dbReference type="PROSITE" id="PS50209">
    <property type="entry name" value="CARD"/>
    <property type="match status" value="1"/>
</dbReference>